<feature type="transmembrane region" description="Helical" evidence="1">
    <location>
        <begin position="46"/>
        <end position="65"/>
    </location>
</feature>
<dbReference type="EMBL" id="FONZ01000002">
    <property type="protein sequence ID" value="SFF02131.1"/>
    <property type="molecule type" value="Genomic_DNA"/>
</dbReference>
<proteinExistence type="predicted"/>
<evidence type="ECO:0000256" key="1">
    <source>
        <dbReference type="SAM" id="Phobius"/>
    </source>
</evidence>
<dbReference type="RefSeq" id="WP_093376157.1">
    <property type="nucleotide sequence ID" value="NZ_BNAN01000002.1"/>
</dbReference>
<organism evidence="2 3">
    <name type="scientific">Flavimobilis marinus</name>
    <dbReference type="NCBI Taxonomy" id="285351"/>
    <lineage>
        <taxon>Bacteria</taxon>
        <taxon>Bacillati</taxon>
        <taxon>Actinomycetota</taxon>
        <taxon>Actinomycetes</taxon>
        <taxon>Micrococcales</taxon>
        <taxon>Jonesiaceae</taxon>
        <taxon>Flavimobilis</taxon>
    </lineage>
</organism>
<reference evidence="3" key="1">
    <citation type="submission" date="2016-10" db="EMBL/GenBank/DDBJ databases">
        <authorList>
            <person name="Varghese N."/>
            <person name="Submissions S."/>
        </authorList>
    </citation>
    <scope>NUCLEOTIDE SEQUENCE [LARGE SCALE GENOMIC DNA]</scope>
    <source>
        <strain evidence="3">DSM 19083</strain>
    </source>
</reference>
<evidence type="ECO:0000313" key="3">
    <source>
        <dbReference type="Proteomes" id="UP000198520"/>
    </source>
</evidence>
<sequence>MSNHEPVSSGAEAPAAVKGLLFIVCFAVFVAGVWAFGEGVSQESPWFFTAGLLATGLAFLLPMHARQD</sequence>
<protein>
    <submittedName>
        <fullName evidence="2">Uncharacterized protein</fullName>
    </submittedName>
</protein>
<evidence type="ECO:0000313" key="2">
    <source>
        <dbReference type="EMBL" id="SFF02131.1"/>
    </source>
</evidence>
<dbReference type="Proteomes" id="UP000198520">
    <property type="component" value="Unassembled WGS sequence"/>
</dbReference>
<keyword evidence="1" id="KW-0812">Transmembrane</keyword>
<keyword evidence="3" id="KW-1185">Reference proteome</keyword>
<dbReference type="STRING" id="285351.SAMN04488035_1209"/>
<feature type="transmembrane region" description="Helical" evidence="1">
    <location>
        <begin position="20"/>
        <end position="37"/>
    </location>
</feature>
<keyword evidence="1" id="KW-1133">Transmembrane helix</keyword>
<accession>A0A1I2FC85</accession>
<gene>
    <name evidence="2" type="ORF">SAMN04488035_1209</name>
</gene>
<keyword evidence="1" id="KW-0472">Membrane</keyword>
<dbReference type="AlphaFoldDB" id="A0A1I2FC85"/>
<name>A0A1I2FC85_9MICO</name>